<dbReference type="InterPro" id="IPR017850">
    <property type="entry name" value="Alkaline_phosphatase_core_sf"/>
</dbReference>
<dbReference type="RefSeq" id="WP_386810858.1">
    <property type="nucleotide sequence ID" value="NZ_JBHTIH010000002.1"/>
</dbReference>
<reference evidence="2" key="1">
    <citation type="journal article" date="2019" name="Int. J. Syst. Evol. Microbiol.">
        <title>The Global Catalogue of Microorganisms (GCM) 10K type strain sequencing project: providing services to taxonomists for standard genome sequencing and annotation.</title>
        <authorList>
            <consortium name="The Broad Institute Genomics Platform"/>
            <consortium name="The Broad Institute Genome Sequencing Center for Infectious Disease"/>
            <person name="Wu L."/>
            <person name="Ma J."/>
        </authorList>
    </citation>
    <scope>NUCLEOTIDE SEQUENCE [LARGE SCALE GENOMIC DNA]</scope>
    <source>
        <strain evidence="2">CCUG 55491</strain>
    </source>
</reference>
<comment type="caution">
    <text evidence="1">The sequence shown here is derived from an EMBL/GenBank/DDBJ whole genome shotgun (WGS) entry which is preliminary data.</text>
</comment>
<accession>A0ABW2YM49</accession>
<organism evidence="1 2">
    <name type="scientific">Lysobacter koreensis</name>
    <dbReference type="NCBI Taxonomy" id="266122"/>
    <lineage>
        <taxon>Bacteria</taxon>
        <taxon>Pseudomonadati</taxon>
        <taxon>Pseudomonadota</taxon>
        <taxon>Gammaproteobacteria</taxon>
        <taxon>Lysobacterales</taxon>
        <taxon>Lysobacteraceae</taxon>
        <taxon>Lysobacter</taxon>
    </lineage>
</organism>
<dbReference type="SUPFAM" id="SSF53649">
    <property type="entry name" value="Alkaline phosphatase-like"/>
    <property type="match status" value="1"/>
</dbReference>
<protein>
    <submittedName>
        <fullName evidence="1">Uncharacterized protein</fullName>
    </submittedName>
</protein>
<dbReference type="Proteomes" id="UP001597090">
    <property type="component" value="Unassembled WGS sequence"/>
</dbReference>
<keyword evidence="2" id="KW-1185">Reference proteome</keyword>
<dbReference type="EMBL" id="JBHTIH010000002">
    <property type="protein sequence ID" value="MFD0737901.1"/>
    <property type="molecule type" value="Genomic_DNA"/>
</dbReference>
<proteinExistence type="predicted"/>
<evidence type="ECO:0000313" key="1">
    <source>
        <dbReference type="EMBL" id="MFD0737901.1"/>
    </source>
</evidence>
<name>A0ABW2YM49_9GAMM</name>
<evidence type="ECO:0000313" key="2">
    <source>
        <dbReference type="Proteomes" id="UP001597090"/>
    </source>
</evidence>
<dbReference type="Gene3D" id="3.40.720.10">
    <property type="entry name" value="Alkaline Phosphatase, subunit A"/>
    <property type="match status" value="1"/>
</dbReference>
<sequence>MNAVAAPAVSTRPRVIVLEFNELSPTLMREFMAQGVLPNFSRLHGDAQAYVTDAEEAAPNLEPWIQWVTAHSGQSYRDHGVYHLGDGHKLKTKQVWDLLSDHGLKVWVCGSMNLRYDRPINGAVLPDPWAAGTDPFPGDLFDAYFPFVQRNVQEYTNTRVPLSHSDYLRFVSFMAAHGLSLKTASAIARQLGGERLTRKGKWRRATILDRLQFDVFRWYYQKERPDFSTFFVNSTAHLQHMHWRNMDPAPFKLKPGDDEQREYQHAIRYGYQMMDQIVGQTLEMAGPDVTVVMMSALSQQPCLRYEDSGGKTFYRPREFERVLEYAGVPRPYRVEPVMSEQFHVHFDSEPAALAAATALRGLRLEGQPAMEVKHDGASVFAGCSVFRQLDRDVPLARPGGEPRPFFELFYQVEGLKSGMHHPDGILWIRDPARPHREHPDKVPLRDVAPTMLAAFGVTPPGYMTGTSLL</sequence>
<gene>
    <name evidence="1" type="ORF">ACFQZQ_01170</name>
</gene>